<name>A0A1R3VA36_9HYPH</name>
<proteinExistence type="predicted"/>
<dbReference type="AlphaFoldDB" id="A0A1R3VA36"/>
<dbReference type="STRING" id="1631249.BQ8794_240319"/>
<evidence type="ECO:0000313" key="2">
    <source>
        <dbReference type="Proteomes" id="UP000188388"/>
    </source>
</evidence>
<accession>A0A1R3VA36</accession>
<reference evidence="2" key="1">
    <citation type="submission" date="2017-01" db="EMBL/GenBank/DDBJ databases">
        <authorList>
            <person name="Brunel B."/>
        </authorList>
    </citation>
    <scope>NUCLEOTIDE SEQUENCE [LARGE SCALE GENOMIC DNA]</scope>
</reference>
<protein>
    <submittedName>
        <fullName evidence="1">Uncharacterized protein</fullName>
    </submittedName>
</protein>
<dbReference type="Proteomes" id="UP000188388">
    <property type="component" value="Unassembled WGS sequence"/>
</dbReference>
<evidence type="ECO:0000313" key="1">
    <source>
        <dbReference type="EMBL" id="SIT56112.1"/>
    </source>
</evidence>
<sequence>MLDEAAWSAARTPGPLPGLLPAGAGSTSAAVEVARKLAGAI</sequence>
<keyword evidence="2" id="KW-1185">Reference proteome</keyword>
<gene>
    <name evidence="1" type="ORF">BQ8794_240319</name>
</gene>
<organism evidence="1 2">
    <name type="scientific">Mesorhizobium prunaredense</name>
    <dbReference type="NCBI Taxonomy" id="1631249"/>
    <lineage>
        <taxon>Bacteria</taxon>
        <taxon>Pseudomonadati</taxon>
        <taxon>Pseudomonadota</taxon>
        <taxon>Alphaproteobacteria</taxon>
        <taxon>Hyphomicrobiales</taxon>
        <taxon>Phyllobacteriaceae</taxon>
        <taxon>Mesorhizobium</taxon>
    </lineage>
</organism>
<dbReference type="EMBL" id="FTPD01000017">
    <property type="protein sequence ID" value="SIT56112.1"/>
    <property type="molecule type" value="Genomic_DNA"/>
</dbReference>